<organism evidence="1 2">
    <name type="scientific">Agrobacterium rosae</name>
    <dbReference type="NCBI Taxonomy" id="1972867"/>
    <lineage>
        <taxon>Bacteria</taxon>
        <taxon>Pseudomonadati</taxon>
        <taxon>Pseudomonadota</taxon>
        <taxon>Alphaproteobacteria</taxon>
        <taxon>Hyphomicrobiales</taxon>
        <taxon>Rhizobiaceae</taxon>
        <taxon>Rhizobium/Agrobacterium group</taxon>
        <taxon>Agrobacterium</taxon>
    </lineage>
</organism>
<dbReference type="PROSITE" id="PS51257">
    <property type="entry name" value="PROKAR_LIPOPROTEIN"/>
    <property type="match status" value="1"/>
</dbReference>
<gene>
    <name evidence="1" type="ORF">RMS29_21930</name>
</gene>
<comment type="caution">
    <text evidence="1">The sequence shown here is derived from an EMBL/GenBank/DDBJ whole genome shotgun (WGS) entry which is preliminary data.</text>
</comment>
<evidence type="ECO:0000313" key="2">
    <source>
        <dbReference type="Proteomes" id="UP001277561"/>
    </source>
</evidence>
<dbReference type="RefSeq" id="WP_320188473.1">
    <property type="nucleotide sequence ID" value="NZ_CP192768.1"/>
</dbReference>
<dbReference type="Proteomes" id="UP001277561">
    <property type="component" value="Unassembled WGS sequence"/>
</dbReference>
<evidence type="ECO:0000313" key="1">
    <source>
        <dbReference type="EMBL" id="MDX8331879.1"/>
    </source>
</evidence>
<name>A0ABU4W272_9HYPH</name>
<evidence type="ECO:0008006" key="3">
    <source>
        <dbReference type="Google" id="ProtNLM"/>
    </source>
</evidence>
<protein>
    <recommendedName>
        <fullName evidence="3">Lipoprotein</fullName>
    </recommendedName>
</protein>
<proteinExistence type="predicted"/>
<accession>A0ABU4W272</accession>
<dbReference type="EMBL" id="JAVRAD010000012">
    <property type="protein sequence ID" value="MDX8331879.1"/>
    <property type="molecule type" value="Genomic_DNA"/>
</dbReference>
<sequence length="57" mass="5960">MRFLFLSTLIALPLIAGCQTKGEKKAPCPPIASYAAGDALCGPVLPVNAAFQTILKE</sequence>
<reference evidence="1" key="1">
    <citation type="journal article" date="2023" name="Phytobiomes J">
        <title>Deciphering the key players within the bacterial microbiota associated with aerial crown gall tumors on rhododendron: Insights into the gallobiome.</title>
        <authorList>
            <person name="Kuzmanovic N."/>
            <person name="Nesme J."/>
            <person name="Wolf J."/>
            <person name="Neumann-Schaal M."/>
            <person name="Petersen J."/>
            <person name="Fernandez-Gnecco G."/>
            <person name="Sproeer C."/>
            <person name="Bunk B."/>
            <person name="Overmann J."/>
            <person name="Sorensen S.J."/>
            <person name="Idczak E."/>
            <person name="Smalla K."/>
        </authorList>
    </citation>
    <scope>NUCLEOTIDE SEQUENCE [LARGE SCALE GENOMIC DNA]</scope>
    <source>
        <strain evidence="1">Rho-14.1</strain>
    </source>
</reference>
<keyword evidence="2" id="KW-1185">Reference proteome</keyword>